<evidence type="ECO:0000256" key="1">
    <source>
        <dbReference type="SAM" id="MobiDB-lite"/>
    </source>
</evidence>
<comment type="caution">
    <text evidence="2">The sequence shown here is derived from an EMBL/GenBank/DDBJ whole genome shotgun (WGS) entry which is preliminary data.</text>
</comment>
<evidence type="ECO:0000313" key="2">
    <source>
        <dbReference type="EMBL" id="KAG8033966.1"/>
    </source>
</evidence>
<reference evidence="2" key="1">
    <citation type="submission" date="2020-03" db="EMBL/GenBank/DDBJ databases">
        <authorList>
            <person name="Chebbi M.A."/>
            <person name="Drezen J.M."/>
        </authorList>
    </citation>
    <scope>NUCLEOTIDE SEQUENCE</scope>
    <source>
        <tissue evidence="2">Whole body</tissue>
    </source>
</reference>
<keyword evidence="3" id="KW-1185">Reference proteome</keyword>
<reference evidence="2" key="2">
    <citation type="submission" date="2021-04" db="EMBL/GenBank/DDBJ databases">
        <title>Genome-wide patterns of bracovirus chromosomal integration into multiple host tissues during parasitism.</title>
        <authorList>
            <person name="Chebbi M.A.C."/>
        </authorList>
    </citation>
    <scope>NUCLEOTIDE SEQUENCE</scope>
    <source>
        <tissue evidence="2">Whole body</tissue>
    </source>
</reference>
<dbReference type="AlphaFoldDB" id="A0A8J5QXQ0"/>
<organism evidence="2 3">
    <name type="scientific">Cotesia typhae</name>
    <dbReference type="NCBI Taxonomy" id="2053667"/>
    <lineage>
        <taxon>Eukaryota</taxon>
        <taxon>Metazoa</taxon>
        <taxon>Ecdysozoa</taxon>
        <taxon>Arthropoda</taxon>
        <taxon>Hexapoda</taxon>
        <taxon>Insecta</taxon>
        <taxon>Pterygota</taxon>
        <taxon>Neoptera</taxon>
        <taxon>Endopterygota</taxon>
        <taxon>Hymenoptera</taxon>
        <taxon>Apocrita</taxon>
        <taxon>Ichneumonoidea</taxon>
        <taxon>Braconidae</taxon>
        <taxon>Microgastrinae</taxon>
        <taxon>Cotesia</taxon>
    </lineage>
</organism>
<sequence length="60" mass="6976">MAKFPKRGVASRRHADHLNDCQSRYHQESPYCRNAHWSPHVVPPHQRDTRDRPGVVHVPG</sequence>
<feature type="region of interest" description="Disordered" evidence="1">
    <location>
        <begin position="35"/>
        <end position="60"/>
    </location>
</feature>
<protein>
    <submittedName>
        <fullName evidence="2">Uncharacterized protein</fullName>
    </submittedName>
</protein>
<name>A0A8J5QXQ0_9HYME</name>
<gene>
    <name evidence="2" type="ORF">G9C98_008447</name>
</gene>
<dbReference type="EMBL" id="JAAOIC020000072">
    <property type="protein sequence ID" value="KAG8033966.1"/>
    <property type="molecule type" value="Genomic_DNA"/>
</dbReference>
<dbReference type="Proteomes" id="UP000729913">
    <property type="component" value="Unassembled WGS sequence"/>
</dbReference>
<proteinExistence type="predicted"/>
<evidence type="ECO:0000313" key="3">
    <source>
        <dbReference type="Proteomes" id="UP000729913"/>
    </source>
</evidence>
<accession>A0A8J5QXQ0</accession>
<feature type="compositionally biased region" description="Basic residues" evidence="1">
    <location>
        <begin position="1"/>
        <end position="15"/>
    </location>
</feature>
<feature type="region of interest" description="Disordered" evidence="1">
    <location>
        <begin position="1"/>
        <end position="22"/>
    </location>
</feature>
<feature type="compositionally biased region" description="Basic and acidic residues" evidence="1">
    <location>
        <begin position="45"/>
        <end position="54"/>
    </location>
</feature>